<dbReference type="AlphaFoldDB" id="A0A0G0Z3C6"/>
<evidence type="ECO:0000313" key="1">
    <source>
        <dbReference type="EMBL" id="KKS43220.1"/>
    </source>
</evidence>
<sequence length="85" mass="9812">MFLLYNRINIAHSVKGEMVMDTFSFGIEGVFQTKDREYHCQNGDYVRRPDGKLFRVEVKDRMKLFPVEASMLPPGSVVVDLVKTN</sequence>
<name>A0A0G0Z3C6_9BACT</name>
<evidence type="ECO:0000313" key="2">
    <source>
        <dbReference type="Proteomes" id="UP000033854"/>
    </source>
</evidence>
<gene>
    <name evidence="1" type="ORF">UV06_C0002G0122</name>
</gene>
<comment type="caution">
    <text evidence="1">The sequence shown here is derived from an EMBL/GenBank/DDBJ whole genome shotgun (WGS) entry which is preliminary data.</text>
</comment>
<accession>A0A0G0Z3C6</accession>
<dbReference type="EMBL" id="LCDA01000002">
    <property type="protein sequence ID" value="KKS43220.1"/>
    <property type="molecule type" value="Genomic_DNA"/>
</dbReference>
<proteinExistence type="predicted"/>
<protein>
    <submittedName>
        <fullName evidence="1">Uncharacterized protein</fullName>
    </submittedName>
</protein>
<dbReference type="Proteomes" id="UP000033854">
    <property type="component" value="Unassembled WGS sequence"/>
</dbReference>
<organism evidence="1 2">
    <name type="scientific">Candidatus Collierbacteria bacterium GW2011_GWA2_42_17</name>
    <dbReference type="NCBI Taxonomy" id="1618378"/>
    <lineage>
        <taxon>Bacteria</taxon>
        <taxon>Candidatus Collieribacteriota</taxon>
    </lineage>
</organism>
<reference evidence="1 2" key="1">
    <citation type="journal article" date="2015" name="Nature">
        <title>rRNA introns, odd ribosomes, and small enigmatic genomes across a large radiation of phyla.</title>
        <authorList>
            <person name="Brown C.T."/>
            <person name="Hug L.A."/>
            <person name="Thomas B.C."/>
            <person name="Sharon I."/>
            <person name="Castelle C.J."/>
            <person name="Singh A."/>
            <person name="Wilkins M.J."/>
            <person name="Williams K.H."/>
            <person name="Banfield J.F."/>
        </authorList>
    </citation>
    <scope>NUCLEOTIDE SEQUENCE [LARGE SCALE GENOMIC DNA]</scope>
</reference>